<feature type="transmembrane region" description="Helical" evidence="11">
    <location>
        <begin position="270"/>
        <end position="290"/>
    </location>
</feature>
<comment type="cofactor">
    <cofactor evidence="1">
        <name>Zn(2+)</name>
        <dbReference type="ChEBI" id="CHEBI:29105"/>
    </cofactor>
</comment>
<evidence type="ECO:0000256" key="11">
    <source>
        <dbReference type="SAM" id="Phobius"/>
    </source>
</evidence>
<dbReference type="CDD" id="cd06163">
    <property type="entry name" value="S2P-M50_PDZ_RseP-like"/>
    <property type="match status" value="1"/>
</dbReference>
<comment type="similarity">
    <text evidence="3">Belongs to the peptidase M50B family.</text>
</comment>
<dbReference type="GO" id="GO:0004222">
    <property type="term" value="F:metalloendopeptidase activity"/>
    <property type="evidence" value="ECO:0007669"/>
    <property type="project" value="InterPro"/>
</dbReference>
<keyword evidence="5 11" id="KW-0812">Transmembrane</keyword>
<evidence type="ECO:0000259" key="12">
    <source>
        <dbReference type="Pfam" id="PF02163"/>
    </source>
</evidence>
<dbReference type="SUPFAM" id="SSF50156">
    <property type="entry name" value="PDZ domain-like"/>
    <property type="match status" value="1"/>
</dbReference>
<evidence type="ECO:0000256" key="8">
    <source>
        <dbReference type="ARBA" id="ARBA00022989"/>
    </source>
</evidence>
<evidence type="ECO:0000313" key="13">
    <source>
        <dbReference type="EMBL" id="HIS66980.1"/>
    </source>
</evidence>
<comment type="caution">
    <text evidence="13">The sequence shown here is derived from an EMBL/GenBank/DDBJ whole genome shotgun (WGS) entry which is preliminary data.</text>
</comment>
<sequence length="355" mass="39427">MMFIVIAIIAFGILVGIHEFGHFIAAKSLGVKVNEFSIGMGPALWKKQKGETLYALRCLPIGGYCAMEGEDEETGDPRAFTGQPAWKRIIILCAGSFMNLLLGFVLVLIIFYQGWGFNTTIVDHVDPESDLYGYIQAGDEIYSIDGHRTYFAGNVSLYLSRNASQVYDVVVVRDGERVKFDDLRIEPYERVDENGNVSRVYGYALTVTEATFFNTIKYAFYDMIDFVRLVWLGLSDLVTGVFGLEEMAGVVGIVDMINEIGSTTAEQESFGLALIDVGNVVAFIAVNLAVMNMLPIPALDGGRVLFVLLNSVIHLFTRKRIPARYEGYVHAAGMVLLLGLMVVLMYNDIMRLITR</sequence>
<dbReference type="PANTHER" id="PTHR42837">
    <property type="entry name" value="REGULATOR OF SIGMA-E PROTEASE RSEP"/>
    <property type="match status" value="1"/>
</dbReference>
<dbReference type="EMBL" id="DVJK01000152">
    <property type="protein sequence ID" value="HIS66980.1"/>
    <property type="molecule type" value="Genomic_DNA"/>
</dbReference>
<dbReference type="GO" id="GO:0006508">
    <property type="term" value="P:proteolysis"/>
    <property type="evidence" value="ECO:0007669"/>
    <property type="project" value="UniProtKB-KW"/>
</dbReference>
<reference evidence="13" key="2">
    <citation type="journal article" date="2021" name="PeerJ">
        <title>Extensive microbial diversity within the chicken gut microbiome revealed by metagenomics and culture.</title>
        <authorList>
            <person name="Gilroy R."/>
            <person name="Ravi A."/>
            <person name="Getino M."/>
            <person name="Pursley I."/>
            <person name="Horton D.L."/>
            <person name="Alikhan N.F."/>
            <person name="Baker D."/>
            <person name="Gharbi K."/>
            <person name="Hall N."/>
            <person name="Watson M."/>
            <person name="Adriaenssens E.M."/>
            <person name="Foster-Nyarko E."/>
            <person name="Jarju S."/>
            <person name="Secka A."/>
            <person name="Antonio M."/>
            <person name="Oren A."/>
            <person name="Chaudhuri R.R."/>
            <person name="La Ragione R."/>
            <person name="Hildebrand F."/>
            <person name="Pallen M.J."/>
        </authorList>
    </citation>
    <scope>NUCLEOTIDE SEQUENCE</scope>
    <source>
        <strain evidence="13">ChiHjej10B9-9673</strain>
    </source>
</reference>
<evidence type="ECO:0000256" key="3">
    <source>
        <dbReference type="ARBA" id="ARBA00007931"/>
    </source>
</evidence>
<evidence type="ECO:0000256" key="6">
    <source>
        <dbReference type="ARBA" id="ARBA00022801"/>
    </source>
</evidence>
<comment type="subcellular location">
    <subcellularLocation>
        <location evidence="2">Membrane</location>
        <topology evidence="2">Multi-pass membrane protein</topology>
    </subcellularLocation>
</comment>
<organism evidence="13 14">
    <name type="scientific">Candidatus Scatomorpha merdipullorum</name>
    <dbReference type="NCBI Taxonomy" id="2840927"/>
    <lineage>
        <taxon>Bacteria</taxon>
        <taxon>Bacillati</taxon>
        <taxon>Bacillota</taxon>
        <taxon>Clostridia</taxon>
        <taxon>Eubacteriales</taxon>
        <taxon>Candidatus Scatomorpha</taxon>
    </lineage>
</organism>
<evidence type="ECO:0000313" key="14">
    <source>
        <dbReference type="Proteomes" id="UP000824001"/>
    </source>
</evidence>
<protein>
    <submittedName>
        <fullName evidence="13">Site-2 protease family protein</fullName>
    </submittedName>
</protein>
<keyword evidence="7" id="KW-0862">Zinc</keyword>
<dbReference type="InterPro" id="IPR036034">
    <property type="entry name" value="PDZ_sf"/>
</dbReference>
<name>A0A9D1FDG2_9FIRM</name>
<evidence type="ECO:0000256" key="10">
    <source>
        <dbReference type="ARBA" id="ARBA00023136"/>
    </source>
</evidence>
<accession>A0A9D1FDG2</accession>
<keyword evidence="9" id="KW-0482">Metalloprotease</keyword>
<keyword evidence="8 11" id="KW-1133">Transmembrane helix</keyword>
<evidence type="ECO:0000256" key="1">
    <source>
        <dbReference type="ARBA" id="ARBA00001947"/>
    </source>
</evidence>
<feature type="transmembrane region" description="Helical" evidence="11">
    <location>
        <begin position="328"/>
        <end position="346"/>
    </location>
</feature>
<evidence type="ECO:0000256" key="7">
    <source>
        <dbReference type="ARBA" id="ARBA00022833"/>
    </source>
</evidence>
<reference evidence="13" key="1">
    <citation type="submission" date="2020-10" db="EMBL/GenBank/DDBJ databases">
        <authorList>
            <person name="Gilroy R."/>
        </authorList>
    </citation>
    <scope>NUCLEOTIDE SEQUENCE</scope>
    <source>
        <strain evidence="13">ChiHjej10B9-9673</strain>
    </source>
</reference>
<dbReference type="InterPro" id="IPR008915">
    <property type="entry name" value="Peptidase_M50"/>
</dbReference>
<dbReference type="Proteomes" id="UP000824001">
    <property type="component" value="Unassembled WGS sequence"/>
</dbReference>
<gene>
    <name evidence="13" type="ORF">IAC18_05390</name>
</gene>
<evidence type="ECO:0000256" key="9">
    <source>
        <dbReference type="ARBA" id="ARBA00023049"/>
    </source>
</evidence>
<proteinExistence type="inferred from homology"/>
<evidence type="ECO:0000256" key="5">
    <source>
        <dbReference type="ARBA" id="ARBA00022692"/>
    </source>
</evidence>
<keyword evidence="4 13" id="KW-0645">Protease</keyword>
<dbReference type="Gene3D" id="2.30.42.10">
    <property type="match status" value="1"/>
</dbReference>
<feature type="transmembrane region" description="Helical" evidence="11">
    <location>
        <begin position="89"/>
        <end position="112"/>
    </location>
</feature>
<dbReference type="Pfam" id="PF02163">
    <property type="entry name" value="Peptidase_M50"/>
    <property type="match status" value="1"/>
</dbReference>
<keyword evidence="6" id="KW-0378">Hydrolase</keyword>
<dbReference type="AlphaFoldDB" id="A0A9D1FDG2"/>
<keyword evidence="10 11" id="KW-0472">Membrane</keyword>
<feature type="domain" description="Peptidase M50" evidence="12">
    <location>
        <begin position="7"/>
        <end position="339"/>
    </location>
</feature>
<dbReference type="GO" id="GO:0016020">
    <property type="term" value="C:membrane"/>
    <property type="evidence" value="ECO:0007669"/>
    <property type="project" value="UniProtKB-SubCell"/>
</dbReference>
<dbReference type="InterPro" id="IPR004387">
    <property type="entry name" value="Pept_M50_Zn"/>
</dbReference>
<evidence type="ECO:0000256" key="4">
    <source>
        <dbReference type="ARBA" id="ARBA00022670"/>
    </source>
</evidence>
<dbReference type="PANTHER" id="PTHR42837:SF2">
    <property type="entry name" value="MEMBRANE METALLOPROTEASE ARASP2, CHLOROPLASTIC-RELATED"/>
    <property type="match status" value="1"/>
</dbReference>
<evidence type="ECO:0000256" key="2">
    <source>
        <dbReference type="ARBA" id="ARBA00004141"/>
    </source>
</evidence>